<protein>
    <submittedName>
        <fullName evidence="4">FecR domain-containing protein</fullName>
    </submittedName>
</protein>
<name>A0ABR7XYV2_9SPHI</name>
<dbReference type="PANTHER" id="PTHR30273">
    <property type="entry name" value="PERIPLASMIC SIGNAL SENSOR AND SIGMA FACTOR ACTIVATOR FECR-RELATED"/>
    <property type="match status" value="1"/>
</dbReference>
<evidence type="ECO:0000259" key="3">
    <source>
        <dbReference type="Pfam" id="PF16344"/>
    </source>
</evidence>
<keyword evidence="1" id="KW-0812">Transmembrane</keyword>
<proteinExistence type="predicted"/>
<gene>
    <name evidence="4" type="ORF">H8B17_01520</name>
</gene>
<dbReference type="Gene3D" id="3.55.50.30">
    <property type="match status" value="1"/>
</dbReference>
<dbReference type="Pfam" id="PF04773">
    <property type="entry name" value="FecR"/>
    <property type="match status" value="1"/>
</dbReference>
<comment type="caution">
    <text evidence="4">The sequence shown here is derived from an EMBL/GenBank/DDBJ whole genome shotgun (WGS) entry which is preliminary data.</text>
</comment>
<dbReference type="EMBL" id="JACNYK010000001">
    <property type="protein sequence ID" value="MBD1424245.1"/>
    <property type="molecule type" value="Genomic_DNA"/>
</dbReference>
<sequence length="404" mass="45555">MEKHPHTIAQLFQKFIQNRCTAEELDRLYRYFDTDEDEDVLKEIILAELEREIEPEEVAKQQPHLSDLFDQISEKVLVEPNRPSLYRKMLAGRWARVAALFVIAGFASFMSYLYIHNRPATDKVVQSDMVYPQPGTEKAVLTLFNGKEVVLNDANEGQLIQESGITVSNNPEGLVTYQIDPSVAIVQKALTHINTIRTPRGGQYQIILADGTKVWLNASSSLDFPSHFSGDSRKVKLSGEAYFEVAHDTMKPFFVQTAESEVEVLGTSFNVMAYPDEQHSQITLLTGAVKVNRDEETIRLLPGQQAEIKRNSDVVHIHTVNTEAIVAWKNGIFLFDQSELSQAMRQVGRWYSADIEYMDKVPAVKLTGMVSRKDSLSVLLDILEHAGGLEIDVQGNKIMVKQSK</sequence>
<evidence type="ECO:0000313" key="5">
    <source>
        <dbReference type="Proteomes" id="UP000606494"/>
    </source>
</evidence>
<dbReference type="Proteomes" id="UP000606494">
    <property type="component" value="Unassembled WGS sequence"/>
</dbReference>
<dbReference type="Pfam" id="PF16344">
    <property type="entry name" value="FecR_C"/>
    <property type="match status" value="1"/>
</dbReference>
<keyword evidence="1" id="KW-1133">Transmembrane helix</keyword>
<dbReference type="PANTHER" id="PTHR30273:SF2">
    <property type="entry name" value="PROTEIN FECR"/>
    <property type="match status" value="1"/>
</dbReference>
<keyword evidence="1" id="KW-0472">Membrane</keyword>
<evidence type="ECO:0000313" key="4">
    <source>
        <dbReference type="EMBL" id="MBD1424245.1"/>
    </source>
</evidence>
<reference evidence="4 5" key="1">
    <citation type="submission" date="2020-08" db="EMBL/GenBank/DDBJ databases">
        <title>Sphingobacterium sp. DN00404 isolated from aquaculture water.</title>
        <authorList>
            <person name="Zhang M."/>
        </authorList>
    </citation>
    <scope>NUCLEOTIDE SEQUENCE [LARGE SCALE GENOMIC DNA]</scope>
    <source>
        <strain evidence="4 5">KCTC 32294</strain>
    </source>
</reference>
<dbReference type="InterPro" id="IPR012373">
    <property type="entry name" value="Ferrdict_sens_TM"/>
</dbReference>
<dbReference type="InterPro" id="IPR032508">
    <property type="entry name" value="FecR_C"/>
</dbReference>
<feature type="transmembrane region" description="Helical" evidence="1">
    <location>
        <begin position="94"/>
        <end position="115"/>
    </location>
</feature>
<evidence type="ECO:0000256" key="1">
    <source>
        <dbReference type="SAM" id="Phobius"/>
    </source>
</evidence>
<feature type="domain" description="Protein FecR C-terminal" evidence="3">
    <location>
        <begin position="333"/>
        <end position="400"/>
    </location>
</feature>
<feature type="domain" description="FecR protein" evidence="2">
    <location>
        <begin position="195"/>
        <end position="290"/>
    </location>
</feature>
<dbReference type="InterPro" id="IPR006860">
    <property type="entry name" value="FecR"/>
</dbReference>
<dbReference type="Gene3D" id="2.60.120.1440">
    <property type="match status" value="1"/>
</dbReference>
<accession>A0ABR7XYV2</accession>
<organism evidence="4 5">
    <name type="scientific">Sphingobacterium arenae</name>
    <dbReference type="NCBI Taxonomy" id="1280598"/>
    <lineage>
        <taxon>Bacteria</taxon>
        <taxon>Pseudomonadati</taxon>
        <taxon>Bacteroidota</taxon>
        <taxon>Sphingobacteriia</taxon>
        <taxon>Sphingobacteriales</taxon>
        <taxon>Sphingobacteriaceae</taxon>
        <taxon>Sphingobacterium</taxon>
    </lineage>
</organism>
<evidence type="ECO:0000259" key="2">
    <source>
        <dbReference type="Pfam" id="PF04773"/>
    </source>
</evidence>
<dbReference type="RefSeq" id="WP_190307408.1">
    <property type="nucleotide sequence ID" value="NZ_JACNYK010000001.1"/>
</dbReference>
<keyword evidence="5" id="KW-1185">Reference proteome</keyword>